<dbReference type="AlphaFoldDB" id="A0A1S8WXQ6"/>
<accession>A0A1S8WXQ6</accession>
<evidence type="ECO:0000313" key="3">
    <source>
        <dbReference type="Proteomes" id="UP000243686"/>
    </source>
</evidence>
<dbReference type="EMBL" id="KV893495">
    <property type="protein sequence ID" value="OON19238.1"/>
    <property type="molecule type" value="Genomic_DNA"/>
</dbReference>
<evidence type="ECO:0000313" key="2">
    <source>
        <dbReference type="EMBL" id="OON19238.1"/>
    </source>
</evidence>
<dbReference type="PANTHER" id="PTHR47385:SF14">
    <property type="entry name" value="TRANSGELIN"/>
    <property type="match status" value="1"/>
</dbReference>
<feature type="region of interest" description="Disordered" evidence="1">
    <location>
        <begin position="399"/>
        <end position="452"/>
    </location>
</feature>
<protein>
    <recommendedName>
        <fullName evidence="4">Calponin-homology (CH) domain-containing protein</fullName>
    </recommendedName>
</protein>
<dbReference type="SUPFAM" id="SSF47576">
    <property type="entry name" value="Calponin-homology domain, CH-domain"/>
    <property type="match status" value="1"/>
</dbReference>
<proteinExistence type="predicted"/>
<dbReference type="GO" id="GO:0015629">
    <property type="term" value="C:actin cytoskeleton"/>
    <property type="evidence" value="ECO:0007669"/>
    <property type="project" value="TreeGrafter"/>
</dbReference>
<sequence length="452" mass="51098">MASGLRAEKSGFAREVQEKLKGKFDNVLAARTLKWIRLLPAPAGIPNHFTDAVQKIPADIETVGMEDYAKYLNDGLVLGYLMACLNPKVTSQLGSVKTWQLADNPVFETSRRRDRIGQFLRFLSEYGVDASNQFQTDQLYESTNLVQVAICLSQLGVEAQTKPDFTGPPDFWMQKHQEHRREFTEEQLRAGSTVTVHADEVPKLSQFQPQLEITIGTAMQMALSFCVQVDEFRTGTEPGFPGVELRSTCYKVIVHMNPEQPFAHSFHPPYKKVLQKSAVLVTLTENPKKVVIFDPDMEGTIGQRIPPFPSLSKFTVMIKLGCLKIFTKGFYLHPKYEYRERITVEILGTHPEFRMHYSEKKASGNLLLHVHETEEEEDDPVFLVEAILLRAPEEETKKRVGLGKKIAVTDEKDDSAASSPLPEPPEELPTWSEPNLPPPPWLEEPSVSHQIK</sequence>
<dbReference type="GO" id="GO:0051015">
    <property type="term" value="F:actin filament binding"/>
    <property type="evidence" value="ECO:0007669"/>
    <property type="project" value="TreeGrafter"/>
</dbReference>
<evidence type="ECO:0008006" key="4">
    <source>
        <dbReference type="Google" id="ProtNLM"/>
    </source>
</evidence>
<dbReference type="PANTHER" id="PTHR47385">
    <property type="entry name" value="CALPONIN"/>
    <property type="match status" value="1"/>
</dbReference>
<dbReference type="Proteomes" id="UP000243686">
    <property type="component" value="Unassembled WGS sequence"/>
</dbReference>
<organism evidence="2 3">
    <name type="scientific">Opisthorchis viverrini</name>
    <name type="common">Southeast Asian liver fluke</name>
    <dbReference type="NCBI Taxonomy" id="6198"/>
    <lineage>
        <taxon>Eukaryota</taxon>
        <taxon>Metazoa</taxon>
        <taxon>Spiralia</taxon>
        <taxon>Lophotrochozoa</taxon>
        <taxon>Platyhelminthes</taxon>
        <taxon>Trematoda</taxon>
        <taxon>Digenea</taxon>
        <taxon>Opisthorchiida</taxon>
        <taxon>Opisthorchiata</taxon>
        <taxon>Opisthorchiidae</taxon>
        <taxon>Opisthorchis</taxon>
    </lineage>
</organism>
<keyword evidence="3" id="KW-1185">Reference proteome</keyword>
<dbReference type="InterPro" id="IPR050606">
    <property type="entry name" value="Calponin-like"/>
</dbReference>
<dbReference type="GO" id="GO:0007015">
    <property type="term" value="P:actin filament organization"/>
    <property type="evidence" value="ECO:0007669"/>
    <property type="project" value="TreeGrafter"/>
</dbReference>
<name>A0A1S8WXQ6_OPIVI</name>
<feature type="non-terminal residue" evidence="2">
    <location>
        <position position="452"/>
    </location>
</feature>
<reference evidence="2 3" key="1">
    <citation type="submission" date="2015-03" db="EMBL/GenBank/DDBJ databases">
        <title>Draft genome of the nematode, Opisthorchis viverrini.</title>
        <authorList>
            <person name="Mitreva M."/>
        </authorList>
    </citation>
    <scope>NUCLEOTIDE SEQUENCE [LARGE SCALE GENOMIC DNA]</scope>
    <source>
        <strain evidence="2">Khon Kaen</strain>
    </source>
</reference>
<dbReference type="InterPro" id="IPR036872">
    <property type="entry name" value="CH_dom_sf"/>
</dbReference>
<gene>
    <name evidence="2" type="ORF">X801_04898</name>
</gene>
<evidence type="ECO:0000256" key="1">
    <source>
        <dbReference type="SAM" id="MobiDB-lite"/>
    </source>
</evidence>
<dbReference type="Gene3D" id="1.10.418.10">
    <property type="entry name" value="Calponin-like domain"/>
    <property type="match status" value="1"/>
</dbReference>